<comment type="subcellular location">
    <subcellularLocation>
        <location evidence="1">Membrane</location>
        <topology evidence="1">Multi-pass membrane protein</topology>
    </subcellularLocation>
</comment>
<dbReference type="Gene3D" id="2.60.470.10">
    <property type="entry name" value="Acid-sensing ion channels like domains"/>
    <property type="match status" value="1"/>
</dbReference>
<evidence type="ECO:0000313" key="13">
    <source>
        <dbReference type="EMBL" id="KAK2152816.1"/>
    </source>
</evidence>
<dbReference type="PANTHER" id="PTHR11690">
    <property type="entry name" value="AMILORIDE-SENSITIVE SODIUM CHANNEL-RELATED"/>
    <property type="match status" value="1"/>
</dbReference>
<keyword evidence="8 12" id="KW-0472">Membrane</keyword>
<keyword evidence="9 11" id="KW-0739">Sodium transport</keyword>
<evidence type="ECO:0000256" key="1">
    <source>
        <dbReference type="ARBA" id="ARBA00004141"/>
    </source>
</evidence>
<organism evidence="13 14">
    <name type="scientific">Paralvinella palmiformis</name>
    <dbReference type="NCBI Taxonomy" id="53620"/>
    <lineage>
        <taxon>Eukaryota</taxon>
        <taxon>Metazoa</taxon>
        <taxon>Spiralia</taxon>
        <taxon>Lophotrochozoa</taxon>
        <taxon>Annelida</taxon>
        <taxon>Polychaeta</taxon>
        <taxon>Sedentaria</taxon>
        <taxon>Canalipalpata</taxon>
        <taxon>Terebellida</taxon>
        <taxon>Terebelliformia</taxon>
        <taxon>Alvinellidae</taxon>
        <taxon>Paralvinella</taxon>
    </lineage>
</organism>
<comment type="caution">
    <text evidence="13">The sequence shown here is derived from an EMBL/GenBank/DDBJ whole genome shotgun (WGS) entry which is preliminary data.</text>
</comment>
<feature type="non-terminal residue" evidence="13">
    <location>
        <position position="408"/>
    </location>
</feature>
<gene>
    <name evidence="13" type="ORF">LSH36_317g03076</name>
</gene>
<dbReference type="GO" id="GO:0015280">
    <property type="term" value="F:ligand-gated sodium channel activity"/>
    <property type="evidence" value="ECO:0007669"/>
    <property type="project" value="TreeGrafter"/>
</dbReference>
<evidence type="ECO:0000256" key="11">
    <source>
        <dbReference type="RuleBase" id="RU000679"/>
    </source>
</evidence>
<dbReference type="Pfam" id="PF00858">
    <property type="entry name" value="ASC"/>
    <property type="match status" value="1"/>
</dbReference>
<evidence type="ECO:0000256" key="6">
    <source>
        <dbReference type="ARBA" id="ARBA00023053"/>
    </source>
</evidence>
<evidence type="ECO:0000256" key="4">
    <source>
        <dbReference type="ARBA" id="ARBA00022692"/>
    </source>
</evidence>
<evidence type="ECO:0000256" key="8">
    <source>
        <dbReference type="ARBA" id="ARBA00023136"/>
    </source>
</evidence>
<evidence type="ECO:0000256" key="2">
    <source>
        <dbReference type="ARBA" id="ARBA00022448"/>
    </source>
</evidence>
<proteinExistence type="inferred from homology"/>
<dbReference type="AlphaFoldDB" id="A0AAD9N2P9"/>
<evidence type="ECO:0000256" key="5">
    <source>
        <dbReference type="ARBA" id="ARBA00022989"/>
    </source>
</evidence>
<sequence>ATKMRPKPKVMDVHQVFQEFADGTSMHGVPRIINARSITARVFWSVICLGAFGMFFWQCGILLQRYYSYPKKVNVEILQKPVPFPAVSVCNVGHMDYEIAAALADELRDSLGLNYGDNYTMGENDNGTDYYYDFDGSDPAMYESLMEMAGLPPPGTAGAGGGAGNETDFIPSYMDFMYNALSFLPAYSVFYSNTDFSIEALSRLALPANLGTKVTSSGGVKLRDFIINCRFMDDKCNITKSFEQIFDPYYFNCFTFNPEHILPSRSMRLRGVDYGLSLLLFTGSAGQVPKASLGMNLGDSNRSQEAFFLPGVEESDSALASGRGARGRGPLARHQTVPDGRGIRRAARLLGHDRSQGARERTDREAARQLYHRRYGRLHHRQDVQVHADLVPERVHPAADHESVPVRR</sequence>
<dbReference type="InterPro" id="IPR001873">
    <property type="entry name" value="ENaC"/>
</dbReference>
<evidence type="ECO:0000256" key="9">
    <source>
        <dbReference type="ARBA" id="ARBA00023201"/>
    </source>
</evidence>
<keyword evidence="7 11" id="KW-0406">Ion transport</keyword>
<evidence type="ECO:0000256" key="7">
    <source>
        <dbReference type="ARBA" id="ARBA00023065"/>
    </source>
</evidence>
<keyword evidence="14" id="KW-1185">Reference proteome</keyword>
<reference evidence="13" key="1">
    <citation type="journal article" date="2023" name="Mol. Biol. Evol.">
        <title>Third-Generation Sequencing Reveals the Adaptive Role of the Epigenome in Three Deep-Sea Polychaetes.</title>
        <authorList>
            <person name="Perez M."/>
            <person name="Aroh O."/>
            <person name="Sun Y."/>
            <person name="Lan Y."/>
            <person name="Juniper S.K."/>
            <person name="Young C.R."/>
            <person name="Angers B."/>
            <person name="Qian P.Y."/>
        </authorList>
    </citation>
    <scope>NUCLEOTIDE SEQUENCE</scope>
    <source>
        <strain evidence="13">P08H-3</strain>
    </source>
</reference>
<evidence type="ECO:0000256" key="10">
    <source>
        <dbReference type="ARBA" id="ARBA00023303"/>
    </source>
</evidence>
<keyword evidence="3 11" id="KW-0894">Sodium channel</keyword>
<name>A0AAD9N2P9_9ANNE</name>
<keyword evidence="5 12" id="KW-1133">Transmembrane helix</keyword>
<evidence type="ECO:0000256" key="12">
    <source>
        <dbReference type="SAM" id="Phobius"/>
    </source>
</evidence>
<keyword evidence="4 11" id="KW-0812">Transmembrane</keyword>
<accession>A0AAD9N2P9</accession>
<feature type="transmembrane region" description="Helical" evidence="12">
    <location>
        <begin position="42"/>
        <end position="63"/>
    </location>
</feature>
<dbReference type="GO" id="GO:0005886">
    <property type="term" value="C:plasma membrane"/>
    <property type="evidence" value="ECO:0007669"/>
    <property type="project" value="TreeGrafter"/>
</dbReference>
<evidence type="ECO:0000256" key="3">
    <source>
        <dbReference type="ARBA" id="ARBA00022461"/>
    </source>
</evidence>
<comment type="similarity">
    <text evidence="11">Belongs to the amiloride-sensitive sodium channel (TC 1.A.6) family.</text>
</comment>
<keyword evidence="10 11" id="KW-0407">Ion channel</keyword>
<evidence type="ECO:0000313" key="14">
    <source>
        <dbReference type="Proteomes" id="UP001208570"/>
    </source>
</evidence>
<keyword evidence="2 11" id="KW-0813">Transport</keyword>
<dbReference type="Proteomes" id="UP001208570">
    <property type="component" value="Unassembled WGS sequence"/>
</dbReference>
<dbReference type="PRINTS" id="PR01078">
    <property type="entry name" value="AMINACHANNEL"/>
</dbReference>
<dbReference type="EMBL" id="JAODUP010000317">
    <property type="protein sequence ID" value="KAK2152816.1"/>
    <property type="molecule type" value="Genomic_DNA"/>
</dbReference>
<dbReference type="PANTHER" id="PTHR11690:SF248">
    <property type="entry name" value="PICKPOCKET 17, ISOFORM A"/>
    <property type="match status" value="1"/>
</dbReference>
<keyword evidence="6" id="KW-0915">Sodium</keyword>
<protein>
    <submittedName>
        <fullName evidence="13">Uncharacterized protein</fullName>
    </submittedName>
</protein>